<proteinExistence type="inferred from homology"/>
<feature type="transmembrane region" description="Helical" evidence="7">
    <location>
        <begin position="102"/>
        <end position="122"/>
    </location>
</feature>
<feature type="transmembrane region" description="Helical" evidence="7">
    <location>
        <begin position="236"/>
        <end position="257"/>
    </location>
</feature>
<comment type="subcellular location">
    <subcellularLocation>
        <location evidence="1 7">Cell membrane</location>
        <topology evidence="1 7">Multi-pass membrane protein</topology>
    </subcellularLocation>
</comment>
<evidence type="ECO:0000256" key="2">
    <source>
        <dbReference type="ARBA" id="ARBA00022448"/>
    </source>
</evidence>
<comment type="caution">
    <text evidence="9">The sequence shown here is derived from an EMBL/GenBank/DDBJ whole genome shotgun (WGS) entry which is preliminary data.</text>
</comment>
<protein>
    <submittedName>
        <fullName evidence="9">Carbohydrate ABC transporter permease</fullName>
    </submittedName>
</protein>
<accession>A0ABW5IDV9</accession>
<feature type="transmembrane region" description="Helical" evidence="7">
    <location>
        <begin position="294"/>
        <end position="312"/>
    </location>
</feature>
<name>A0ABW5IDV9_9PSEU</name>
<feature type="transmembrane region" description="Helical" evidence="7">
    <location>
        <begin position="37"/>
        <end position="60"/>
    </location>
</feature>
<organism evidence="9 10">
    <name type="scientific">Amycolatopsis albidoflavus</name>
    <dbReference type="NCBI Taxonomy" id="102226"/>
    <lineage>
        <taxon>Bacteria</taxon>
        <taxon>Bacillati</taxon>
        <taxon>Actinomycetota</taxon>
        <taxon>Actinomycetes</taxon>
        <taxon>Pseudonocardiales</taxon>
        <taxon>Pseudonocardiaceae</taxon>
        <taxon>Amycolatopsis</taxon>
    </lineage>
</organism>
<evidence type="ECO:0000259" key="8">
    <source>
        <dbReference type="PROSITE" id="PS50928"/>
    </source>
</evidence>
<evidence type="ECO:0000256" key="1">
    <source>
        <dbReference type="ARBA" id="ARBA00004651"/>
    </source>
</evidence>
<dbReference type="InterPro" id="IPR051393">
    <property type="entry name" value="ABC_transporter_permease"/>
</dbReference>
<evidence type="ECO:0000256" key="6">
    <source>
        <dbReference type="ARBA" id="ARBA00023136"/>
    </source>
</evidence>
<dbReference type="Proteomes" id="UP001597542">
    <property type="component" value="Unassembled WGS sequence"/>
</dbReference>
<dbReference type="Gene3D" id="1.10.3720.10">
    <property type="entry name" value="MetI-like"/>
    <property type="match status" value="1"/>
</dbReference>
<evidence type="ECO:0000313" key="9">
    <source>
        <dbReference type="EMBL" id="MFD2487121.1"/>
    </source>
</evidence>
<dbReference type="PANTHER" id="PTHR30193:SF37">
    <property type="entry name" value="INNER MEMBRANE ABC TRANSPORTER PERMEASE PROTEIN YCJO"/>
    <property type="match status" value="1"/>
</dbReference>
<feature type="domain" description="ABC transmembrane type-1" evidence="8">
    <location>
        <begin position="97"/>
        <end position="308"/>
    </location>
</feature>
<dbReference type="CDD" id="cd06261">
    <property type="entry name" value="TM_PBP2"/>
    <property type="match status" value="1"/>
</dbReference>
<keyword evidence="4 7" id="KW-0812">Transmembrane</keyword>
<dbReference type="InterPro" id="IPR035906">
    <property type="entry name" value="MetI-like_sf"/>
</dbReference>
<dbReference type="RefSeq" id="WP_344269076.1">
    <property type="nucleotide sequence ID" value="NZ_BAAAHV010000006.1"/>
</dbReference>
<evidence type="ECO:0000256" key="5">
    <source>
        <dbReference type="ARBA" id="ARBA00022989"/>
    </source>
</evidence>
<keyword evidence="2 7" id="KW-0813">Transport</keyword>
<dbReference type="PANTHER" id="PTHR30193">
    <property type="entry name" value="ABC TRANSPORTER PERMEASE PROTEIN"/>
    <property type="match status" value="1"/>
</dbReference>
<dbReference type="Pfam" id="PF00528">
    <property type="entry name" value="BPD_transp_1"/>
    <property type="match status" value="1"/>
</dbReference>
<keyword evidence="10" id="KW-1185">Reference proteome</keyword>
<dbReference type="SUPFAM" id="SSF161098">
    <property type="entry name" value="MetI-like"/>
    <property type="match status" value="1"/>
</dbReference>
<dbReference type="InterPro" id="IPR000515">
    <property type="entry name" value="MetI-like"/>
</dbReference>
<dbReference type="SUPFAM" id="SSF160964">
    <property type="entry name" value="MalF N-terminal region-like"/>
    <property type="match status" value="1"/>
</dbReference>
<evidence type="ECO:0000256" key="7">
    <source>
        <dbReference type="RuleBase" id="RU363032"/>
    </source>
</evidence>
<keyword evidence="3" id="KW-1003">Cell membrane</keyword>
<keyword evidence="6 7" id="KW-0472">Membrane</keyword>
<feature type="transmembrane region" description="Helical" evidence="7">
    <location>
        <begin position="187"/>
        <end position="207"/>
    </location>
</feature>
<feature type="transmembrane region" description="Helical" evidence="7">
    <location>
        <begin position="134"/>
        <end position="155"/>
    </location>
</feature>
<gene>
    <name evidence="9" type="ORF">ACFSUT_43080</name>
</gene>
<comment type="similarity">
    <text evidence="7">Belongs to the binding-protein-dependent transport system permease family.</text>
</comment>
<keyword evidence="5 7" id="KW-1133">Transmembrane helix</keyword>
<evidence type="ECO:0000256" key="3">
    <source>
        <dbReference type="ARBA" id="ARBA00022475"/>
    </source>
</evidence>
<evidence type="ECO:0000313" key="10">
    <source>
        <dbReference type="Proteomes" id="UP001597542"/>
    </source>
</evidence>
<evidence type="ECO:0000256" key="4">
    <source>
        <dbReference type="ARBA" id="ARBA00022692"/>
    </source>
</evidence>
<sequence>MTTRSASPATKVFREPAVEPRARAPRRRRRTLPLRRLLAPYVFVLPFVLVFLAFSVYPLFFTLRLSFTDWHGSGAAHWIGFDNYRYLLTSSGFWSSLGNSGVLWLLIVPAQIVLAVLVAVLLNAIKRLRGFYRVAFVVPFVTPLVAVAQIWIVLFDQDNGAVNAMLGAVGLPPVGWLVTSGWAKPTLALLFLWKTTGFVVLIVLSGLQQIDRGLYEAASLDGAGRIRQLRTITVPLLRRSLMFSLVLQTLAVFQMFAEPYVVTKGGPYTSTTTAGLYLYNHITRADLGTGAANSFLLVIVVMAVSLLFVRLLRAED</sequence>
<reference evidence="10" key="1">
    <citation type="journal article" date="2019" name="Int. J. Syst. Evol. Microbiol.">
        <title>The Global Catalogue of Microorganisms (GCM) 10K type strain sequencing project: providing services to taxonomists for standard genome sequencing and annotation.</title>
        <authorList>
            <consortium name="The Broad Institute Genomics Platform"/>
            <consortium name="The Broad Institute Genome Sequencing Center for Infectious Disease"/>
            <person name="Wu L."/>
            <person name="Ma J."/>
        </authorList>
    </citation>
    <scope>NUCLEOTIDE SEQUENCE [LARGE SCALE GENOMIC DNA]</scope>
    <source>
        <strain evidence="10">CGMCC 4.7638</strain>
    </source>
</reference>
<dbReference type="PROSITE" id="PS50928">
    <property type="entry name" value="ABC_TM1"/>
    <property type="match status" value="1"/>
</dbReference>
<dbReference type="EMBL" id="JBHUKQ010000025">
    <property type="protein sequence ID" value="MFD2487121.1"/>
    <property type="molecule type" value="Genomic_DNA"/>
</dbReference>